<accession>A0ABP9V4B2</accession>
<reference evidence="2 3" key="1">
    <citation type="submission" date="2024-02" db="EMBL/GenBank/DDBJ databases">
        <title>Rubritalea halochordaticola NBRC 107102.</title>
        <authorList>
            <person name="Ichikawa N."/>
            <person name="Katano-Makiyama Y."/>
            <person name="Hidaka K."/>
        </authorList>
    </citation>
    <scope>NUCLEOTIDE SEQUENCE [LARGE SCALE GENOMIC DNA]</scope>
    <source>
        <strain evidence="2 3">NBRC 107102</strain>
    </source>
</reference>
<name>A0ABP9V4B2_9BACT</name>
<protein>
    <recommendedName>
        <fullName evidence="4">DUF3887 domain-containing protein</fullName>
    </recommendedName>
</protein>
<sequence length="146" mass="16828">MKKVLFLPALLFFGAISNLSADLVPLWDNLGHGEVEQKKFYMDKDRYEKLHEVSLSEENSMPLLHDVVETAKQELRRKDPDKTVSLKVGYISISPMGIKGKRLFYYYVRLENQNGEFAGSVYIAPDGMVVPSMYLSEWKRMADDMK</sequence>
<keyword evidence="3" id="KW-1185">Reference proteome</keyword>
<feature type="chain" id="PRO_5046970678" description="DUF3887 domain-containing protein" evidence="1">
    <location>
        <begin position="22"/>
        <end position="146"/>
    </location>
</feature>
<evidence type="ECO:0008006" key="4">
    <source>
        <dbReference type="Google" id="ProtNLM"/>
    </source>
</evidence>
<comment type="caution">
    <text evidence="2">The sequence shown here is derived from an EMBL/GenBank/DDBJ whole genome shotgun (WGS) entry which is preliminary data.</text>
</comment>
<dbReference type="Proteomes" id="UP001424741">
    <property type="component" value="Unassembled WGS sequence"/>
</dbReference>
<gene>
    <name evidence="2" type="ORF">Rhal01_03709</name>
</gene>
<proteinExistence type="predicted"/>
<organism evidence="2 3">
    <name type="scientific">Rubritalea halochordaticola</name>
    <dbReference type="NCBI Taxonomy" id="714537"/>
    <lineage>
        <taxon>Bacteria</taxon>
        <taxon>Pseudomonadati</taxon>
        <taxon>Verrucomicrobiota</taxon>
        <taxon>Verrucomicrobiia</taxon>
        <taxon>Verrucomicrobiales</taxon>
        <taxon>Rubritaleaceae</taxon>
        <taxon>Rubritalea</taxon>
    </lineage>
</organism>
<evidence type="ECO:0000313" key="2">
    <source>
        <dbReference type="EMBL" id="GAA5497513.1"/>
    </source>
</evidence>
<evidence type="ECO:0000256" key="1">
    <source>
        <dbReference type="SAM" id="SignalP"/>
    </source>
</evidence>
<dbReference type="RefSeq" id="WP_346190015.1">
    <property type="nucleotide sequence ID" value="NZ_BAABRL010000016.1"/>
</dbReference>
<evidence type="ECO:0000313" key="3">
    <source>
        <dbReference type="Proteomes" id="UP001424741"/>
    </source>
</evidence>
<keyword evidence="1" id="KW-0732">Signal</keyword>
<feature type="signal peptide" evidence="1">
    <location>
        <begin position="1"/>
        <end position="21"/>
    </location>
</feature>
<dbReference type="EMBL" id="BAABRL010000016">
    <property type="protein sequence ID" value="GAA5497513.1"/>
    <property type="molecule type" value="Genomic_DNA"/>
</dbReference>